<organism evidence="2">
    <name type="scientific">hydrothermal vent metagenome</name>
    <dbReference type="NCBI Taxonomy" id="652676"/>
    <lineage>
        <taxon>unclassified sequences</taxon>
        <taxon>metagenomes</taxon>
        <taxon>ecological metagenomes</taxon>
    </lineage>
</organism>
<feature type="domain" description="CRISPR system ring nuclease SSO2081-like" evidence="1">
    <location>
        <begin position="21"/>
        <end position="202"/>
    </location>
</feature>
<proteinExistence type="predicted"/>
<evidence type="ECO:0000313" key="2">
    <source>
        <dbReference type="EMBL" id="VAW30653.1"/>
    </source>
</evidence>
<dbReference type="InterPro" id="IPR036388">
    <property type="entry name" value="WH-like_DNA-bd_sf"/>
</dbReference>
<accession>A0A3B0UQX7</accession>
<dbReference type="EMBL" id="UOEU01000075">
    <property type="protein sequence ID" value="VAW30653.1"/>
    <property type="molecule type" value="Genomic_DNA"/>
</dbReference>
<dbReference type="InterPro" id="IPR019092">
    <property type="entry name" value="SSO2081-like_dom"/>
</dbReference>
<name>A0A3B0UQX7_9ZZZZ</name>
<evidence type="ECO:0000259" key="1">
    <source>
        <dbReference type="Pfam" id="PF09623"/>
    </source>
</evidence>
<protein>
    <recommendedName>
        <fullName evidence="1">CRISPR system ring nuclease SSO2081-like domain-containing protein</fullName>
    </recommendedName>
</protein>
<reference evidence="2" key="1">
    <citation type="submission" date="2018-06" db="EMBL/GenBank/DDBJ databases">
        <authorList>
            <person name="Zhirakovskaya E."/>
        </authorList>
    </citation>
    <scope>NUCLEOTIDE SEQUENCE</scope>
</reference>
<gene>
    <name evidence="2" type="ORF">MNBD_CHLOROFLEXI01-5177</name>
</gene>
<dbReference type="AlphaFoldDB" id="A0A3B0UQX7"/>
<dbReference type="Pfam" id="PF09623">
    <property type="entry name" value="Cas_NE0113"/>
    <property type="match status" value="1"/>
</dbReference>
<dbReference type="Gene3D" id="1.10.10.10">
    <property type="entry name" value="Winged helix-like DNA-binding domain superfamily/Winged helix DNA-binding domain"/>
    <property type="match status" value="1"/>
</dbReference>
<sequence length="336" mass="37873">MSYDLTKRPFVFVATLGNAAPVITLALDQLIQKHPFVEVCIIHTDDTPDPERAAKGLATMHGTIEQLDQEFINRREVESLSGEKKWEADYKVGNGRHRLTYRRVLIRREIQIAGKLPSYAAVRDVETEENAKATFRTIYRVLRQYKEQRAIIHLSIAGGRKSMSVFGMSSAQLLFWPEDKVWHVVSRDEFMSSRAMHDTTGQSLLVPIPVIRLSAASPMLGMLLTSSDPYDALAAQENFMQLLDIRRKESLLAQLDADERQILVGVAQGLSNEAIGQRLDKPLKPKTVANKLTLIYAQYIASDIPTDIKQAANEENVRAYLAAEFGAYFQQKGERI</sequence>